<evidence type="ECO:0000256" key="4">
    <source>
        <dbReference type="ARBA" id="ARBA00022475"/>
    </source>
</evidence>
<feature type="transmembrane region" description="Helical" evidence="11">
    <location>
        <begin position="306"/>
        <end position="325"/>
    </location>
</feature>
<accession>A0A3S0K873</accession>
<dbReference type="InterPro" id="IPR045863">
    <property type="entry name" value="CorA_TM1_TM2"/>
</dbReference>
<evidence type="ECO:0000256" key="2">
    <source>
        <dbReference type="ARBA" id="ARBA00009765"/>
    </source>
</evidence>
<keyword evidence="7" id="KW-0862">Zinc</keyword>
<dbReference type="Pfam" id="PF01544">
    <property type="entry name" value="CorA"/>
    <property type="match status" value="1"/>
</dbReference>
<evidence type="ECO:0000256" key="3">
    <source>
        <dbReference type="ARBA" id="ARBA00022448"/>
    </source>
</evidence>
<organism evidence="12 13">
    <name type="scientific">Azospirillum griseum</name>
    <dbReference type="NCBI Taxonomy" id="2496639"/>
    <lineage>
        <taxon>Bacteria</taxon>
        <taxon>Pseudomonadati</taxon>
        <taxon>Pseudomonadota</taxon>
        <taxon>Alphaproteobacteria</taxon>
        <taxon>Rhodospirillales</taxon>
        <taxon>Azospirillaceae</taxon>
        <taxon>Azospirillum</taxon>
    </lineage>
</organism>
<gene>
    <name evidence="12" type="ORF">EJ903_21780</name>
</gene>
<dbReference type="InterPro" id="IPR045861">
    <property type="entry name" value="CorA_cytoplasmic_dom"/>
</dbReference>
<dbReference type="PANTHER" id="PTHR46494:SF3">
    <property type="entry name" value="ZINC TRANSPORT PROTEIN ZNTB"/>
    <property type="match status" value="1"/>
</dbReference>
<protein>
    <submittedName>
        <fullName evidence="12">Mg2 transporter protein</fullName>
    </submittedName>
</protein>
<evidence type="ECO:0000256" key="1">
    <source>
        <dbReference type="ARBA" id="ARBA00004651"/>
    </source>
</evidence>
<evidence type="ECO:0000256" key="9">
    <source>
        <dbReference type="ARBA" id="ARBA00023065"/>
    </source>
</evidence>
<comment type="similarity">
    <text evidence="2">Belongs to the CorA metal ion transporter (MIT) (TC 1.A.35) family.</text>
</comment>
<keyword evidence="8 11" id="KW-1133">Transmembrane helix</keyword>
<dbReference type="EMBL" id="RXMA01000028">
    <property type="protein sequence ID" value="RTR16045.1"/>
    <property type="molecule type" value="Genomic_DNA"/>
</dbReference>
<evidence type="ECO:0000313" key="12">
    <source>
        <dbReference type="EMBL" id="RTR16045.1"/>
    </source>
</evidence>
<evidence type="ECO:0000256" key="8">
    <source>
        <dbReference type="ARBA" id="ARBA00022989"/>
    </source>
</evidence>
<evidence type="ECO:0000256" key="6">
    <source>
        <dbReference type="ARBA" id="ARBA00022692"/>
    </source>
</evidence>
<evidence type="ECO:0000256" key="10">
    <source>
        <dbReference type="ARBA" id="ARBA00023136"/>
    </source>
</evidence>
<keyword evidence="9" id="KW-0406">Ion transport</keyword>
<keyword evidence="6 11" id="KW-0812">Transmembrane</keyword>
<keyword evidence="4" id="KW-1003">Cell membrane</keyword>
<dbReference type="Gene3D" id="3.30.460.20">
    <property type="entry name" value="CorA soluble domain-like"/>
    <property type="match status" value="1"/>
</dbReference>
<keyword evidence="10 11" id="KW-0472">Membrane</keyword>
<dbReference type="AlphaFoldDB" id="A0A3S0K873"/>
<feature type="transmembrane region" description="Helical" evidence="11">
    <location>
        <begin position="270"/>
        <end position="294"/>
    </location>
</feature>
<dbReference type="Proteomes" id="UP000277007">
    <property type="component" value="Unassembled WGS sequence"/>
</dbReference>
<dbReference type="GO" id="GO:0000287">
    <property type="term" value="F:magnesium ion binding"/>
    <property type="evidence" value="ECO:0007669"/>
    <property type="project" value="TreeGrafter"/>
</dbReference>
<evidence type="ECO:0000313" key="13">
    <source>
        <dbReference type="Proteomes" id="UP000277007"/>
    </source>
</evidence>
<dbReference type="Gene3D" id="1.20.58.340">
    <property type="entry name" value="Magnesium transport protein CorA, transmembrane region"/>
    <property type="match status" value="2"/>
</dbReference>
<dbReference type="SUPFAM" id="SSF144083">
    <property type="entry name" value="Magnesium transport protein CorA, transmembrane region"/>
    <property type="match status" value="1"/>
</dbReference>
<dbReference type="RefSeq" id="WP_126619426.1">
    <property type="nucleotide sequence ID" value="NZ_JBHUCY010000074.1"/>
</dbReference>
<dbReference type="GO" id="GO:0015095">
    <property type="term" value="F:magnesium ion transmembrane transporter activity"/>
    <property type="evidence" value="ECO:0007669"/>
    <property type="project" value="TreeGrafter"/>
</dbReference>
<evidence type="ECO:0000256" key="7">
    <source>
        <dbReference type="ARBA" id="ARBA00022833"/>
    </source>
</evidence>
<comment type="subcellular location">
    <subcellularLocation>
        <location evidence="1">Cell membrane</location>
        <topology evidence="1">Multi-pass membrane protein</topology>
    </subcellularLocation>
</comment>
<comment type="caution">
    <text evidence="12">The sequence shown here is derived from an EMBL/GenBank/DDBJ whole genome shotgun (WGS) entry which is preliminary data.</text>
</comment>
<keyword evidence="13" id="KW-1185">Reference proteome</keyword>
<dbReference type="OrthoDB" id="9803484at2"/>
<sequence>MSSFESNDVDLICGYHIPVNGRATPIRMADVPEMLARTDGLLWLHFNLSSQRARHWIAGQEWLDEFVREVLLEGKDTRTRVESVDDGLLTVLSDIHYDLKYEPTDIGTLRLFVNARHLISCRRHPLKATDRLRRALDDGQQFDSTVELLADLVEYLSDTLDSVTHTLADEVDRTEDAILAERFQTGRATLGQVRRMVVHLRRHVAPQRQALGRVSHSNLPWADEDAMARMQNATGKLGDVLYDIEALQDRTKVLQDELSARMAEEQNRNLFLLSWVTVVFAPMTLISGIFGMNVAGLPGVSGHETAFWWVMALIVASGIGMWFLVKPRR</sequence>
<reference evidence="12 13" key="1">
    <citation type="submission" date="2018-12" db="EMBL/GenBank/DDBJ databases">
        <authorList>
            <person name="Yang Y."/>
        </authorList>
    </citation>
    <scope>NUCLEOTIDE SEQUENCE [LARGE SCALE GENOMIC DNA]</scope>
    <source>
        <strain evidence="12 13">L-25-5w-1</strain>
    </source>
</reference>
<name>A0A3S0K873_9PROT</name>
<dbReference type="GO" id="GO:0015087">
    <property type="term" value="F:cobalt ion transmembrane transporter activity"/>
    <property type="evidence" value="ECO:0007669"/>
    <property type="project" value="TreeGrafter"/>
</dbReference>
<dbReference type="GO" id="GO:0005886">
    <property type="term" value="C:plasma membrane"/>
    <property type="evidence" value="ECO:0007669"/>
    <property type="project" value="UniProtKB-SubCell"/>
</dbReference>
<evidence type="ECO:0000256" key="11">
    <source>
        <dbReference type="SAM" id="Phobius"/>
    </source>
</evidence>
<keyword evidence="5" id="KW-0997">Cell inner membrane</keyword>
<keyword evidence="3" id="KW-0813">Transport</keyword>
<dbReference type="InterPro" id="IPR002523">
    <property type="entry name" value="MgTranspt_CorA/ZnTranspt_ZntB"/>
</dbReference>
<evidence type="ECO:0000256" key="5">
    <source>
        <dbReference type="ARBA" id="ARBA00022519"/>
    </source>
</evidence>
<proteinExistence type="inferred from homology"/>
<dbReference type="GO" id="GO:0050897">
    <property type="term" value="F:cobalt ion binding"/>
    <property type="evidence" value="ECO:0007669"/>
    <property type="project" value="TreeGrafter"/>
</dbReference>
<dbReference type="SUPFAM" id="SSF143865">
    <property type="entry name" value="CorA soluble domain-like"/>
    <property type="match status" value="1"/>
</dbReference>
<dbReference type="PANTHER" id="PTHR46494">
    <property type="entry name" value="CORA FAMILY METAL ION TRANSPORTER (EUROFUNG)"/>
    <property type="match status" value="1"/>
</dbReference>